<reference evidence="2 3" key="1">
    <citation type="submission" date="2019-06" db="EMBL/GenBank/DDBJ databases">
        <title>Aeromicrobium sp. nov., isolated from a maize field.</title>
        <authorList>
            <person name="Lin S.-Y."/>
            <person name="Tsai C.-F."/>
            <person name="Young C.-C."/>
        </authorList>
    </citation>
    <scope>NUCLEOTIDE SEQUENCE [LARGE SCALE GENOMIC DNA]</scope>
    <source>
        <strain evidence="2 3">CC-CFT486</strain>
    </source>
</reference>
<sequence>MHDVKATLHTLYVPGVAILIGIAYFVAGLVGDDTRFGVIGLALMTAVAGAWVVLARYSETVKGLMDRKDERIRGIDKDASLFAGWILIVAVIGAFVVQVARGADTSPYAELGAIGGVAYIGAVIVLRLRR</sequence>
<keyword evidence="1" id="KW-1133">Transmembrane helix</keyword>
<protein>
    <recommendedName>
        <fullName evidence="4">DUF2178 domain-containing protein</fullName>
    </recommendedName>
</protein>
<evidence type="ECO:0000313" key="2">
    <source>
        <dbReference type="EMBL" id="TXL56620.1"/>
    </source>
</evidence>
<organism evidence="2 3">
    <name type="scientific">Aeromicrobium terrae</name>
    <dbReference type="NCBI Taxonomy" id="2498846"/>
    <lineage>
        <taxon>Bacteria</taxon>
        <taxon>Bacillati</taxon>
        <taxon>Actinomycetota</taxon>
        <taxon>Actinomycetes</taxon>
        <taxon>Propionibacteriales</taxon>
        <taxon>Nocardioidaceae</taxon>
        <taxon>Aeromicrobium</taxon>
    </lineage>
</organism>
<evidence type="ECO:0000313" key="3">
    <source>
        <dbReference type="Proteomes" id="UP000321571"/>
    </source>
</evidence>
<dbReference type="Proteomes" id="UP000321571">
    <property type="component" value="Unassembled WGS sequence"/>
</dbReference>
<feature type="transmembrane region" description="Helical" evidence="1">
    <location>
        <begin position="79"/>
        <end position="99"/>
    </location>
</feature>
<dbReference type="OrthoDB" id="3400927at2"/>
<feature type="transmembrane region" description="Helical" evidence="1">
    <location>
        <begin position="111"/>
        <end position="128"/>
    </location>
</feature>
<evidence type="ECO:0000256" key="1">
    <source>
        <dbReference type="SAM" id="Phobius"/>
    </source>
</evidence>
<feature type="transmembrane region" description="Helical" evidence="1">
    <location>
        <begin position="36"/>
        <end position="58"/>
    </location>
</feature>
<gene>
    <name evidence="2" type="ORF">FHP06_15295</name>
</gene>
<dbReference type="RefSeq" id="WP_147687682.1">
    <property type="nucleotide sequence ID" value="NZ_VDUX01000009.1"/>
</dbReference>
<keyword evidence="3" id="KW-1185">Reference proteome</keyword>
<comment type="caution">
    <text evidence="2">The sequence shown here is derived from an EMBL/GenBank/DDBJ whole genome shotgun (WGS) entry which is preliminary data.</text>
</comment>
<evidence type="ECO:0008006" key="4">
    <source>
        <dbReference type="Google" id="ProtNLM"/>
    </source>
</evidence>
<name>A0A5C8NF83_9ACTN</name>
<accession>A0A5C8NF83</accession>
<keyword evidence="1" id="KW-0812">Transmembrane</keyword>
<proteinExistence type="predicted"/>
<dbReference type="AlphaFoldDB" id="A0A5C8NF83"/>
<keyword evidence="1" id="KW-0472">Membrane</keyword>
<dbReference type="EMBL" id="VDUX01000009">
    <property type="protein sequence ID" value="TXL56620.1"/>
    <property type="molecule type" value="Genomic_DNA"/>
</dbReference>
<feature type="transmembrane region" description="Helical" evidence="1">
    <location>
        <begin position="12"/>
        <end position="30"/>
    </location>
</feature>